<reference evidence="2" key="1">
    <citation type="journal article" date="2019" name="Int. J. Syst. Evol. Microbiol.">
        <title>The Global Catalogue of Microorganisms (GCM) 10K type strain sequencing project: providing services to taxonomists for standard genome sequencing and annotation.</title>
        <authorList>
            <consortium name="The Broad Institute Genomics Platform"/>
            <consortium name="The Broad Institute Genome Sequencing Center for Infectious Disease"/>
            <person name="Wu L."/>
            <person name="Ma J."/>
        </authorList>
    </citation>
    <scope>NUCLEOTIDE SEQUENCE [LARGE SCALE GENOMIC DNA]</scope>
    <source>
        <strain evidence="2">KCTC 52366</strain>
    </source>
</reference>
<dbReference type="EMBL" id="JBHRTB010000010">
    <property type="protein sequence ID" value="MFC3143989.1"/>
    <property type="molecule type" value="Genomic_DNA"/>
</dbReference>
<dbReference type="Gene3D" id="1.10.645.10">
    <property type="entry name" value="Cytochrome-c3 Hydrogenase, chain B"/>
    <property type="match status" value="1"/>
</dbReference>
<dbReference type="SUPFAM" id="SSF56762">
    <property type="entry name" value="HydB/Nqo4-like"/>
    <property type="match status" value="1"/>
</dbReference>
<keyword evidence="2" id="KW-1185">Reference proteome</keyword>
<dbReference type="InterPro" id="IPR029014">
    <property type="entry name" value="NiFe-Hase_large"/>
</dbReference>
<accession>A0ABV7GQU6</accession>
<evidence type="ECO:0000313" key="1">
    <source>
        <dbReference type="EMBL" id="MFC3143989.1"/>
    </source>
</evidence>
<protein>
    <submittedName>
        <fullName evidence="1">Hydrogenase expression/formation protein HupK</fullName>
    </submittedName>
</protein>
<name>A0ABV7GQU6_9RHOB</name>
<comment type="caution">
    <text evidence="1">The sequence shown here is derived from an EMBL/GenBank/DDBJ whole genome shotgun (WGS) entry which is preliminary data.</text>
</comment>
<dbReference type="Proteomes" id="UP001595632">
    <property type="component" value="Unassembled WGS sequence"/>
</dbReference>
<organism evidence="1 2">
    <name type="scientific">Psychromarinibacter halotolerans</name>
    <dbReference type="NCBI Taxonomy" id="1775175"/>
    <lineage>
        <taxon>Bacteria</taxon>
        <taxon>Pseudomonadati</taxon>
        <taxon>Pseudomonadota</taxon>
        <taxon>Alphaproteobacteria</taxon>
        <taxon>Rhodobacterales</taxon>
        <taxon>Paracoccaceae</taxon>
        <taxon>Psychromarinibacter</taxon>
    </lineage>
</organism>
<gene>
    <name evidence="1" type="ORF">ACFOGP_14815</name>
</gene>
<sequence>MAAYPALRVRSAPPLPVAQLILGKPVEEAADLLPRLFNLCREAQGTAARAAFGLPPNPDWAEALRREIIREHVVKLCLKWPGLLSMPSLALPRDWQAGGPDLRAALFGVAGRMPRTPSEFRTFLAVPHGAAPVLSAIAQLFARGEACRPVLDHATTDSVFHPGAQENSVAARQAGHPVLRGIETDLGRGPLWSAVAVAYDLEACLNGDLAPAYLGAGRAVVPAARGYYGVSARVEAGRVAAFDRITPTDHLLAEGGALQHALATLPTHRAAALGPLLLAILDPCIPVSLEPAQQREPAHA</sequence>
<evidence type="ECO:0000313" key="2">
    <source>
        <dbReference type="Proteomes" id="UP001595632"/>
    </source>
</evidence>
<dbReference type="RefSeq" id="WP_275631256.1">
    <property type="nucleotide sequence ID" value="NZ_JARGYD010000001.1"/>
</dbReference>
<proteinExistence type="predicted"/>